<evidence type="ECO:0000313" key="3">
    <source>
        <dbReference type="EMBL" id="ABR54928.1"/>
    </source>
</evidence>
<dbReference type="HOGENOM" id="CLU_565768_0_0_2"/>
<name>A6UR06_METVS</name>
<accession>A6UR06</accession>
<keyword evidence="1 3" id="KW-0315">Glutamine amidotransferase</keyword>
<evidence type="ECO:0000313" key="4">
    <source>
        <dbReference type="Proteomes" id="UP000001107"/>
    </source>
</evidence>
<dbReference type="PANTHER" id="PTHR43873">
    <property type="entry name" value="COBYRINATE A,C-DIAMIDE SYNTHASE"/>
    <property type="match status" value="1"/>
</dbReference>
<feature type="domain" description="CobB/CobQ-like glutamine amidotransferase" evidence="2">
    <location>
        <begin position="30"/>
        <end position="190"/>
    </location>
</feature>
<gene>
    <name evidence="3" type="ordered locus">Mevan_1025</name>
</gene>
<protein>
    <submittedName>
        <fullName evidence="3">CobB/CobQ domain protein glutamine amidotransferase</fullName>
    </submittedName>
</protein>
<dbReference type="GeneID" id="5325528"/>
<dbReference type="AlphaFoldDB" id="A6UR06"/>
<dbReference type="PANTHER" id="PTHR43873:SF2">
    <property type="entry name" value="COBYRIC ACID SYNTHASE"/>
    <property type="match status" value="1"/>
</dbReference>
<dbReference type="Gene3D" id="3.40.50.880">
    <property type="match status" value="1"/>
</dbReference>
<dbReference type="eggNOG" id="arCOG00107">
    <property type="taxonomic scope" value="Archaea"/>
</dbReference>
<dbReference type="PROSITE" id="PS51273">
    <property type="entry name" value="GATASE_TYPE_1"/>
    <property type="match status" value="1"/>
</dbReference>
<reference evidence="3" key="1">
    <citation type="submission" date="2007-06" db="EMBL/GenBank/DDBJ databases">
        <title>Complete sequence of Methanococcus vannielii SB.</title>
        <authorList>
            <consortium name="US DOE Joint Genome Institute"/>
            <person name="Copeland A."/>
            <person name="Lucas S."/>
            <person name="Lapidus A."/>
            <person name="Barry K."/>
            <person name="Glavina del Rio T."/>
            <person name="Dalin E."/>
            <person name="Tice H."/>
            <person name="Pitluck S."/>
            <person name="Chain P."/>
            <person name="Malfatti S."/>
            <person name="Shin M."/>
            <person name="Vergez L."/>
            <person name="Schmutz J."/>
            <person name="Larimer F."/>
            <person name="Land M."/>
            <person name="Hauser L."/>
            <person name="Kyrpides N."/>
            <person name="Anderson I."/>
            <person name="Sieprawska-Lupa M."/>
            <person name="Whitman W.B."/>
            <person name="Richardson P."/>
        </authorList>
    </citation>
    <scope>NUCLEOTIDE SEQUENCE [LARGE SCALE GENOMIC DNA]</scope>
    <source>
        <strain evidence="3">SB</strain>
    </source>
</reference>
<dbReference type="Proteomes" id="UP000001107">
    <property type="component" value="Chromosome"/>
</dbReference>
<dbReference type="InterPro" id="IPR004484">
    <property type="entry name" value="CbiA/CobB_synth"/>
</dbReference>
<dbReference type="GO" id="GO:0042242">
    <property type="term" value="F:cobyrinic acid a,c-diamide synthase activity"/>
    <property type="evidence" value="ECO:0007669"/>
    <property type="project" value="InterPro"/>
</dbReference>
<keyword evidence="4" id="KW-1185">Reference proteome</keyword>
<sequence length="484" mass="54101">MEIGLLDINGTLPCFEGFGSIPTKIINEKNISEIKDLEIIIIPGGSIIESKSLGNQLKKEILNFNEYIIGICSGFQVLSEKIDIGRKSQNPIIKEGLGLLNVNFSPLVCTDLVTFKLENDCIFGKTNENGSGFHCHTYGNIEITNNSTKKLTSSKIEKLNYKMVQKQDILSGVFKNKVFGTMIHNFLDNETVINNIKNSLKITDEEMNEIFKKNKVLKEKLKSNSKISKNFESIQNNSKKGLILLATGSESGKTFLSTSIVSKVKGKTFVSKIGPDVRDIVPSLYLLREPMLKYSSIKISDRGWCPPEEFLKFVRTSDYDNYIIEGVMGAFTGALNKKNYSGAEISSLLGFPVYIVSSCSKSGIEGAFVESIAYYSLLKDMGVNISGVILNKVYNMDLFEKIEKISSTLGIKVIPVRKSVLNADKRGLIPEVEIDYEEFSNVVMGLEFDIDIPDLNINCENIKNHENENFEEYLKAWVKKIEGI</sequence>
<dbReference type="InterPro" id="IPR027417">
    <property type="entry name" value="P-loop_NTPase"/>
</dbReference>
<dbReference type="SUPFAM" id="SSF52317">
    <property type="entry name" value="Class I glutamine amidotransferase-like"/>
    <property type="match status" value="1"/>
</dbReference>
<dbReference type="InterPro" id="IPR011698">
    <property type="entry name" value="GATase_3"/>
</dbReference>
<dbReference type="SUPFAM" id="SSF52540">
    <property type="entry name" value="P-loop containing nucleoside triphosphate hydrolases"/>
    <property type="match status" value="1"/>
</dbReference>
<dbReference type="InterPro" id="IPR029062">
    <property type="entry name" value="Class_I_gatase-like"/>
</dbReference>
<dbReference type="RefSeq" id="WP_012065857.1">
    <property type="nucleotide sequence ID" value="NC_009634.1"/>
</dbReference>
<dbReference type="NCBIfam" id="NF004921">
    <property type="entry name" value="PRK06278.1"/>
    <property type="match status" value="1"/>
</dbReference>
<evidence type="ECO:0000256" key="1">
    <source>
        <dbReference type="ARBA" id="ARBA00022962"/>
    </source>
</evidence>
<dbReference type="GO" id="GO:0016740">
    <property type="term" value="F:transferase activity"/>
    <property type="evidence" value="ECO:0007669"/>
    <property type="project" value="UniProtKB-KW"/>
</dbReference>
<proteinExistence type="predicted"/>
<dbReference type="KEGG" id="mvn:Mevan_1025"/>
<evidence type="ECO:0000259" key="2">
    <source>
        <dbReference type="Pfam" id="PF07685"/>
    </source>
</evidence>
<dbReference type="Gene3D" id="3.40.50.300">
    <property type="entry name" value="P-loop containing nucleotide triphosphate hydrolases"/>
    <property type="match status" value="1"/>
</dbReference>
<dbReference type="EMBL" id="CP000742">
    <property type="protein sequence ID" value="ABR54928.1"/>
    <property type="molecule type" value="Genomic_DNA"/>
</dbReference>
<dbReference type="Pfam" id="PF07685">
    <property type="entry name" value="GATase_3"/>
    <property type="match status" value="1"/>
</dbReference>
<dbReference type="OrthoDB" id="26717at2157"/>
<dbReference type="STRING" id="406327.Mevan_1025"/>
<organism evidence="3 4">
    <name type="scientific">Methanococcus vannielii (strain ATCC 35089 / DSM 1224 / JCM 13029 / OCM 148 / SB)</name>
    <dbReference type="NCBI Taxonomy" id="406327"/>
    <lineage>
        <taxon>Archaea</taxon>
        <taxon>Methanobacteriati</taxon>
        <taxon>Methanobacteriota</taxon>
        <taxon>Methanomada group</taxon>
        <taxon>Methanococci</taxon>
        <taxon>Methanococcales</taxon>
        <taxon>Methanococcaceae</taxon>
        <taxon>Methanococcus</taxon>
    </lineage>
</organism>